<dbReference type="AlphaFoldDB" id="A0A078ASB6"/>
<evidence type="ECO:0000313" key="2">
    <source>
        <dbReference type="Proteomes" id="UP000039865"/>
    </source>
</evidence>
<keyword evidence="2" id="KW-1185">Reference proteome</keyword>
<dbReference type="EMBL" id="CCKQ01012167">
    <property type="protein sequence ID" value="CDW83778.1"/>
    <property type="molecule type" value="Genomic_DNA"/>
</dbReference>
<dbReference type="Proteomes" id="UP000039865">
    <property type="component" value="Unassembled WGS sequence"/>
</dbReference>
<reference evidence="1 2" key="1">
    <citation type="submission" date="2014-06" db="EMBL/GenBank/DDBJ databases">
        <authorList>
            <person name="Swart Estienne"/>
        </authorList>
    </citation>
    <scope>NUCLEOTIDE SEQUENCE [LARGE SCALE GENOMIC DNA]</scope>
    <source>
        <strain evidence="1 2">130c</strain>
    </source>
</reference>
<protein>
    <submittedName>
        <fullName evidence="1">Uncharacterized protein</fullName>
    </submittedName>
</protein>
<proteinExistence type="predicted"/>
<evidence type="ECO:0000313" key="1">
    <source>
        <dbReference type="EMBL" id="CDW83778.1"/>
    </source>
</evidence>
<name>A0A078ASB6_STYLE</name>
<accession>A0A078ASB6</accession>
<dbReference type="InParanoid" id="A0A078ASB6"/>
<organism evidence="1 2">
    <name type="scientific">Stylonychia lemnae</name>
    <name type="common">Ciliate</name>
    <dbReference type="NCBI Taxonomy" id="5949"/>
    <lineage>
        <taxon>Eukaryota</taxon>
        <taxon>Sar</taxon>
        <taxon>Alveolata</taxon>
        <taxon>Ciliophora</taxon>
        <taxon>Intramacronucleata</taxon>
        <taxon>Spirotrichea</taxon>
        <taxon>Stichotrichia</taxon>
        <taxon>Sporadotrichida</taxon>
        <taxon>Oxytrichidae</taxon>
        <taxon>Stylonychinae</taxon>
        <taxon>Stylonychia</taxon>
    </lineage>
</organism>
<gene>
    <name evidence="1" type="primary">Contig19368.g20530</name>
    <name evidence="1" type="ORF">STYLEM_12828</name>
</gene>
<sequence>MKILNEFKTLYDYSKGINVATPAKSNYIARSQKKFYSFQEIKTFLSSAKNHIKKYNTAISQAIGHECEAFLSQLKQSLRVREDSPVLKIQYLTQDNVDIRQYGMHERHINQSKNQDMRSRKSQACKNKKNAELHPIPDNCKGKKLQGKLFVLDLWKSPKFQFPSWERQYESKQVRYTVPISQ</sequence>